<sequence>ISKEKPQERVKTEKDHINPKVAGQDGSRVQFKIKRHARLCKLMKASRQRQDLSCQGLRFPPVFASDE</sequence>
<dbReference type="InterPro" id="IPR029071">
    <property type="entry name" value="Ubiquitin-like_domsf"/>
</dbReference>
<proteinExistence type="predicted"/>
<reference evidence="2" key="2">
    <citation type="submission" date="2025-09" db="UniProtKB">
        <authorList>
            <consortium name="Ensembl"/>
        </authorList>
    </citation>
    <scope>IDENTIFICATION</scope>
</reference>
<dbReference type="Gene3D" id="3.10.20.90">
    <property type="entry name" value="Phosphatidylinositol 3-kinase Catalytic Subunit, Chain A, domain 1"/>
    <property type="match status" value="1"/>
</dbReference>
<organism evidence="2 3">
    <name type="scientific">Moschus moschiferus</name>
    <name type="common">Siberian musk deer</name>
    <name type="synonym">Moschus sibiricus</name>
    <dbReference type="NCBI Taxonomy" id="68415"/>
    <lineage>
        <taxon>Eukaryota</taxon>
        <taxon>Metazoa</taxon>
        <taxon>Chordata</taxon>
        <taxon>Craniata</taxon>
        <taxon>Vertebrata</taxon>
        <taxon>Euteleostomi</taxon>
        <taxon>Mammalia</taxon>
        <taxon>Eutheria</taxon>
        <taxon>Laurasiatheria</taxon>
        <taxon>Artiodactyla</taxon>
        <taxon>Ruminantia</taxon>
        <taxon>Pecora</taxon>
        <taxon>Moschidae</taxon>
        <taxon>Moschus</taxon>
    </lineage>
</organism>
<feature type="region of interest" description="Disordered" evidence="1">
    <location>
        <begin position="1"/>
        <end position="26"/>
    </location>
</feature>
<keyword evidence="3" id="KW-1185">Reference proteome</keyword>
<feature type="compositionally biased region" description="Basic and acidic residues" evidence="1">
    <location>
        <begin position="1"/>
        <end position="18"/>
    </location>
</feature>
<evidence type="ECO:0000256" key="1">
    <source>
        <dbReference type="SAM" id="MobiDB-lite"/>
    </source>
</evidence>
<name>A0A8C6CIH1_MOSMO</name>
<evidence type="ECO:0000313" key="3">
    <source>
        <dbReference type="Proteomes" id="UP000694544"/>
    </source>
</evidence>
<evidence type="ECO:0000313" key="2">
    <source>
        <dbReference type="Ensembl" id="ENSMMSP00000001183.1"/>
    </source>
</evidence>
<dbReference type="SUPFAM" id="SSF54236">
    <property type="entry name" value="Ubiquitin-like"/>
    <property type="match status" value="1"/>
</dbReference>
<reference evidence="2" key="1">
    <citation type="submission" date="2025-08" db="UniProtKB">
        <authorList>
            <consortium name="Ensembl"/>
        </authorList>
    </citation>
    <scope>IDENTIFICATION</scope>
</reference>
<dbReference type="PANTHER" id="PTHR10562">
    <property type="entry name" value="SMALL UBIQUITIN-RELATED MODIFIER"/>
    <property type="match status" value="1"/>
</dbReference>
<dbReference type="Proteomes" id="UP000694544">
    <property type="component" value="Unplaced"/>
</dbReference>
<dbReference type="AlphaFoldDB" id="A0A8C6CIH1"/>
<protein>
    <submittedName>
        <fullName evidence="2">Uncharacterized protein</fullName>
    </submittedName>
</protein>
<accession>A0A8C6CIH1</accession>
<dbReference type="Ensembl" id="ENSMMST00000001293.1">
    <property type="protein sequence ID" value="ENSMMSP00000001183.1"/>
    <property type="gene ID" value="ENSMMSG00000000936.1"/>
</dbReference>